<organism evidence="3 4">
    <name type="scientific">Mycena metata</name>
    <dbReference type="NCBI Taxonomy" id="1033252"/>
    <lineage>
        <taxon>Eukaryota</taxon>
        <taxon>Fungi</taxon>
        <taxon>Dikarya</taxon>
        <taxon>Basidiomycota</taxon>
        <taxon>Agaricomycotina</taxon>
        <taxon>Agaricomycetes</taxon>
        <taxon>Agaricomycetidae</taxon>
        <taxon>Agaricales</taxon>
        <taxon>Marasmiineae</taxon>
        <taxon>Mycenaceae</taxon>
        <taxon>Mycena</taxon>
    </lineage>
</organism>
<feature type="domain" description="DUF5648" evidence="2">
    <location>
        <begin position="42"/>
        <end position="176"/>
    </location>
</feature>
<gene>
    <name evidence="3" type="ORF">B0H16DRAFT_1695785</name>
</gene>
<evidence type="ECO:0000256" key="1">
    <source>
        <dbReference type="SAM" id="SignalP"/>
    </source>
</evidence>
<evidence type="ECO:0000313" key="4">
    <source>
        <dbReference type="Proteomes" id="UP001215598"/>
    </source>
</evidence>
<dbReference type="EMBL" id="JARKIB010000130">
    <property type="protein sequence ID" value="KAJ7734841.1"/>
    <property type="molecule type" value="Genomic_DNA"/>
</dbReference>
<evidence type="ECO:0000313" key="3">
    <source>
        <dbReference type="EMBL" id="KAJ7734841.1"/>
    </source>
</evidence>
<keyword evidence="1" id="KW-0732">Signal</keyword>
<dbReference type="Proteomes" id="UP001215598">
    <property type="component" value="Unassembled WGS sequence"/>
</dbReference>
<keyword evidence="4" id="KW-1185">Reference proteome</keyword>
<feature type="signal peptide" evidence="1">
    <location>
        <begin position="1"/>
        <end position="19"/>
    </location>
</feature>
<reference evidence="3" key="1">
    <citation type="submission" date="2023-03" db="EMBL/GenBank/DDBJ databases">
        <title>Massive genome expansion in bonnet fungi (Mycena s.s.) driven by repeated elements and novel gene families across ecological guilds.</title>
        <authorList>
            <consortium name="Lawrence Berkeley National Laboratory"/>
            <person name="Harder C.B."/>
            <person name="Miyauchi S."/>
            <person name="Viragh M."/>
            <person name="Kuo A."/>
            <person name="Thoen E."/>
            <person name="Andreopoulos B."/>
            <person name="Lu D."/>
            <person name="Skrede I."/>
            <person name="Drula E."/>
            <person name="Henrissat B."/>
            <person name="Morin E."/>
            <person name="Kohler A."/>
            <person name="Barry K."/>
            <person name="LaButti K."/>
            <person name="Morin E."/>
            <person name="Salamov A."/>
            <person name="Lipzen A."/>
            <person name="Mereny Z."/>
            <person name="Hegedus B."/>
            <person name="Baldrian P."/>
            <person name="Stursova M."/>
            <person name="Weitz H."/>
            <person name="Taylor A."/>
            <person name="Grigoriev I.V."/>
            <person name="Nagy L.G."/>
            <person name="Martin F."/>
            <person name="Kauserud H."/>
        </authorList>
    </citation>
    <scope>NUCLEOTIDE SEQUENCE</scope>
    <source>
        <strain evidence="3">CBHHK182m</strain>
    </source>
</reference>
<protein>
    <recommendedName>
        <fullName evidence="2">DUF5648 domain-containing protein</fullName>
    </recommendedName>
</protein>
<dbReference type="Pfam" id="PF18885">
    <property type="entry name" value="DUF5648"/>
    <property type="match status" value="1"/>
</dbReference>
<comment type="caution">
    <text evidence="3">The sequence shown here is derived from an EMBL/GenBank/DDBJ whole genome shotgun (WGS) entry which is preliminary data.</text>
</comment>
<evidence type="ECO:0000259" key="2">
    <source>
        <dbReference type="Pfam" id="PF18885"/>
    </source>
</evidence>
<accession>A0AAD7I4C1</accession>
<feature type="chain" id="PRO_5041916133" description="DUF5648 domain-containing protein" evidence="1">
    <location>
        <begin position="20"/>
        <end position="185"/>
    </location>
</feature>
<sequence length="185" mass="20212">MTGITPLVFLSLWVSLACAFIPAPVMEMRSTETCGDPLNAVPYYRTYSSSFVSHALTADAPALNGGVIHGYGLQTVAGLVFVTQELSTVPFYRLQSGNHIFYTTSTTERDTAIAAGYFLYTAEPVVYIYPTQVCGSVPFYRLHLASAQDTVYTISESERLEFIGQGYEDVEIAGYLLPLGNTQCT</sequence>
<proteinExistence type="predicted"/>
<name>A0AAD7I4C1_9AGAR</name>
<dbReference type="AlphaFoldDB" id="A0AAD7I4C1"/>
<dbReference type="InterPro" id="IPR043708">
    <property type="entry name" value="DUF5648"/>
</dbReference>